<name>A0A3L8P7A7_9ACTN</name>
<sequence length="247" mass="26717">MLSVSAEVATLWTAPDAPREVDAPAVADVPDLAAWTGALTPPERLGLHGRTLTQALRGEPAEVLEERGDWLQVALPWQPCVVGRAEPGGYVGWLRRAHLSPGSPRHRDEPGLPQPNPLDLAREHLGLPYLWAGTSPWGLDCSGLVHLTFRRLGVVVPRDSPDQQAAATPVDLDDVRPGDLYFFAHEDGRIYHVGFATSRCDPATGERRMLHAPEGDPTAHGHLEDAPMSARRHADLVAAGRVIPDDG</sequence>
<evidence type="ECO:0000256" key="3">
    <source>
        <dbReference type="ARBA" id="ARBA00022801"/>
    </source>
</evidence>
<keyword evidence="7" id="KW-1185">Reference proteome</keyword>
<dbReference type="InterPro" id="IPR000064">
    <property type="entry name" value="NLP_P60_dom"/>
</dbReference>
<feature type="domain" description="NlpC/P60" evidence="5">
    <location>
        <begin position="111"/>
        <end position="243"/>
    </location>
</feature>
<accession>A0A3L8P7A7</accession>
<evidence type="ECO:0000259" key="5">
    <source>
        <dbReference type="PROSITE" id="PS51935"/>
    </source>
</evidence>
<comment type="similarity">
    <text evidence="1">Belongs to the peptidase C40 family.</text>
</comment>
<comment type="caution">
    <text evidence="6">The sequence shown here is derived from an EMBL/GenBank/DDBJ whole genome shotgun (WGS) entry which is preliminary data.</text>
</comment>
<keyword evidence="3" id="KW-0378">Hydrolase</keyword>
<dbReference type="GO" id="GO:0008234">
    <property type="term" value="F:cysteine-type peptidase activity"/>
    <property type="evidence" value="ECO:0007669"/>
    <property type="project" value="UniProtKB-KW"/>
</dbReference>
<evidence type="ECO:0000313" key="6">
    <source>
        <dbReference type="EMBL" id="RLV51014.1"/>
    </source>
</evidence>
<protein>
    <submittedName>
        <fullName evidence="6">NlpC/P60 family protein</fullName>
    </submittedName>
</protein>
<dbReference type="EMBL" id="RDBE01000001">
    <property type="protein sequence ID" value="RLV51014.1"/>
    <property type="molecule type" value="Genomic_DNA"/>
</dbReference>
<proteinExistence type="inferred from homology"/>
<gene>
    <name evidence="6" type="ORF">D9V37_03575</name>
</gene>
<dbReference type="AlphaFoldDB" id="A0A3L8P7A7"/>
<evidence type="ECO:0000256" key="1">
    <source>
        <dbReference type="ARBA" id="ARBA00007074"/>
    </source>
</evidence>
<dbReference type="Gene3D" id="3.90.1720.10">
    <property type="entry name" value="endopeptidase domain like (from Nostoc punctiforme)"/>
    <property type="match status" value="1"/>
</dbReference>
<dbReference type="Pfam" id="PF00877">
    <property type="entry name" value="NLPC_P60"/>
    <property type="match status" value="1"/>
</dbReference>
<dbReference type="Proteomes" id="UP000281708">
    <property type="component" value="Unassembled WGS sequence"/>
</dbReference>
<dbReference type="RefSeq" id="WP_121804694.1">
    <property type="nucleotide sequence ID" value="NZ_RDBE01000001.1"/>
</dbReference>
<keyword evidence="4" id="KW-0788">Thiol protease</keyword>
<dbReference type="OrthoDB" id="9815778at2"/>
<dbReference type="SUPFAM" id="SSF54001">
    <property type="entry name" value="Cysteine proteinases"/>
    <property type="match status" value="1"/>
</dbReference>
<evidence type="ECO:0000256" key="4">
    <source>
        <dbReference type="ARBA" id="ARBA00022807"/>
    </source>
</evidence>
<dbReference type="InterPro" id="IPR051202">
    <property type="entry name" value="Peptidase_C40"/>
</dbReference>
<evidence type="ECO:0000313" key="7">
    <source>
        <dbReference type="Proteomes" id="UP000281708"/>
    </source>
</evidence>
<reference evidence="6 7" key="1">
    <citation type="submission" date="2018-10" db="EMBL/GenBank/DDBJ databases">
        <title>Marmoricola sp. 4Q3S-7 whole genome shotgun sequence.</title>
        <authorList>
            <person name="Li F."/>
        </authorList>
    </citation>
    <scope>NUCLEOTIDE SEQUENCE [LARGE SCALE GENOMIC DNA]</scope>
    <source>
        <strain evidence="6 7">4Q3S-7</strain>
    </source>
</reference>
<dbReference type="InterPro" id="IPR038765">
    <property type="entry name" value="Papain-like_cys_pep_sf"/>
</dbReference>
<dbReference type="PANTHER" id="PTHR47053:SF3">
    <property type="entry name" value="GAMMA-D-GLUTAMYL-L-LYSINE DIPEPTIDYL-PEPTIDASE"/>
    <property type="match status" value="1"/>
</dbReference>
<dbReference type="PROSITE" id="PS51935">
    <property type="entry name" value="NLPC_P60"/>
    <property type="match status" value="1"/>
</dbReference>
<keyword evidence="2" id="KW-0645">Protease</keyword>
<organism evidence="6 7">
    <name type="scientific">Nocardioides mangrovicus</name>
    <dbReference type="NCBI Taxonomy" id="2478913"/>
    <lineage>
        <taxon>Bacteria</taxon>
        <taxon>Bacillati</taxon>
        <taxon>Actinomycetota</taxon>
        <taxon>Actinomycetes</taxon>
        <taxon>Propionibacteriales</taxon>
        <taxon>Nocardioidaceae</taxon>
        <taxon>Nocardioides</taxon>
    </lineage>
</organism>
<dbReference type="GO" id="GO:0006508">
    <property type="term" value="P:proteolysis"/>
    <property type="evidence" value="ECO:0007669"/>
    <property type="project" value="UniProtKB-KW"/>
</dbReference>
<evidence type="ECO:0000256" key="2">
    <source>
        <dbReference type="ARBA" id="ARBA00022670"/>
    </source>
</evidence>
<dbReference type="Gene3D" id="2.30.30.40">
    <property type="entry name" value="SH3 Domains"/>
    <property type="match status" value="1"/>
</dbReference>
<dbReference type="PANTHER" id="PTHR47053">
    <property type="entry name" value="MUREIN DD-ENDOPEPTIDASE MEPH-RELATED"/>
    <property type="match status" value="1"/>
</dbReference>